<dbReference type="OrthoDB" id="6283463at2759"/>
<feature type="region of interest" description="Disordered" evidence="4">
    <location>
        <begin position="95"/>
        <end position="115"/>
    </location>
</feature>
<evidence type="ECO:0000256" key="4">
    <source>
        <dbReference type="SAM" id="MobiDB-lite"/>
    </source>
</evidence>
<keyword evidence="3" id="KW-0539">Nucleus</keyword>
<feature type="domain" description="CRC" evidence="5">
    <location>
        <begin position="505"/>
        <end position="624"/>
    </location>
</feature>
<comment type="similarity">
    <text evidence="2">Belongs to the lin-54 family.</text>
</comment>
<keyword evidence="7" id="KW-1185">Reference proteome</keyword>
<dbReference type="GO" id="GO:0006355">
    <property type="term" value="P:regulation of DNA-templated transcription"/>
    <property type="evidence" value="ECO:0007669"/>
    <property type="project" value="TreeGrafter"/>
</dbReference>
<dbReference type="Proteomes" id="UP001153636">
    <property type="component" value="Chromosome 4"/>
</dbReference>
<evidence type="ECO:0000313" key="6">
    <source>
        <dbReference type="EMBL" id="CAH1109788.1"/>
    </source>
</evidence>
<evidence type="ECO:0000256" key="1">
    <source>
        <dbReference type="ARBA" id="ARBA00004123"/>
    </source>
</evidence>
<evidence type="ECO:0000256" key="3">
    <source>
        <dbReference type="ARBA" id="ARBA00023242"/>
    </source>
</evidence>
<dbReference type="InterPro" id="IPR028307">
    <property type="entry name" value="Lin-54_fam"/>
</dbReference>
<evidence type="ECO:0000256" key="2">
    <source>
        <dbReference type="ARBA" id="ARBA00007267"/>
    </source>
</evidence>
<sequence length="757" mass="82927">MSVSDKGNEEEVGDVESINSVNDNLDANISSFSGSDIQNLSDLSQELTLTTTDMDTEDHEIVVESQEIVGHEEEVEMEEVVTEELEVIIDPSNKSDEQVLETKPNKTTTLPPLRPLTIAPKPTKVPITVKSVGGQPLLLLQGGGAGQAIKLVAPQGHEINLTNIMTRPITLKPTFKTMSSPTGNISLVQQKPLLMKRMGTNQKTTTKQIATLPKQTQHFMVVQKADQQQLKLLQTQGMVQGVQAPTKTLTLQQAQEMGLIANAKITQTGQSTSKQTVLLNKSLQKSIKFVPQISSPQLIATGVSNAKTVTLNQVKAPTKILPAGSIAGGKTAQRIIFKTAAGNQTILPQGQILQLTGSQSLNSGQLHQINIPGKGMQYIKFVTANSPDINPITTSTTGSIKTTSVAPTNIVLSEVKPMTTLNRIVPKIPKDKIPISPNNKSITSTPLMVIPAHIPATNAVTPIISKIAIPPSPKPTPTLKPPATPNENMSPVLPKEEVDANGMRPRKPCNCNKSQCLKLYCDCFANGEFCYMCNCMNCNNNLENEEHRNRAIKACLERNPHAFRPKIGKAKDVAGDISIRKHTKGCNCKRSGCLKNYCECYEKDSLLIHPRNPFFYHIIKDVPYPVYRNPLTGIAKIACSNNCKCVGCRNIEDSVEKKNMRHVTEKATNTPVFSENMAVNNKNNAQMRPRRSSSTRKQTINFITDDVIEATCQCLLTISDNADENMQDEELTKRLIIEEFGRCLTEIIDCSSSRNIS</sequence>
<dbReference type="Pfam" id="PF03638">
    <property type="entry name" value="TCR"/>
    <property type="match status" value="2"/>
</dbReference>
<comment type="subcellular location">
    <subcellularLocation>
        <location evidence="1">Nucleus</location>
    </subcellularLocation>
</comment>
<dbReference type="InterPro" id="IPR005172">
    <property type="entry name" value="CRC"/>
</dbReference>
<accession>A0A9P0GDV0</accession>
<dbReference type="SMART" id="SM01114">
    <property type="entry name" value="CXC"/>
    <property type="match status" value="2"/>
</dbReference>
<dbReference type="GO" id="GO:0005634">
    <property type="term" value="C:nucleus"/>
    <property type="evidence" value="ECO:0007669"/>
    <property type="project" value="UniProtKB-SubCell"/>
</dbReference>
<gene>
    <name evidence="6" type="ORF">PSYICH_LOCUS9794</name>
</gene>
<feature type="region of interest" description="Disordered" evidence="4">
    <location>
        <begin position="471"/>
        <end position="492"/>
    </location>
</feature>
<dbReference type="PANTHER" id="PTHR12446">
    <property type="entry name" value="TESMIN/TSO1-RELATED"/>
    <property type="match status" value="1"/>
</dbReference>
<evidence type="ECO:0000313" key="7">
    <source>
        <dbReference type="Proteomes" id="UP001153636"/>
    </source>
</evidence>
<protein>
    <recommendedName>
        <fullName evidence="5">CRC domain-containing protein</fullName>
    </recommendedName>
</protein>
<proteinExistence type="inferred from homology"/>
<name>A0A9P0GDV0_9CUCU</name>
<dbReference type="InterPro" id="IPR033467">
    <property type="entry name" value="Tesmin/TSO1-like_CXC"/>
</dbReference>
<feature type="region of interest" description="Disordered" evidence="4">
    <location>
        <begin position="1"/>
        <end position="20"/>
    </location>
</feature>
<reference evidence="6" key="1">
    <citation type="submission" date="2022-01" db="EMBL/GenBank/DDBJ databases">
        <authorList>
            <person name="King R."/>
        </authorList>
    </citation>
    <scope>NUCLEOTIDE SEQUENCE</scope>
</reference>
<feature type="compositionally biased region" description="Low complexity" evidence="4">
    <location>
        <begin position="101"/>
        <end position="115"/>
    </location>
</feature>
<organism evidence="6 7">
    <name type="scientific">Psylliodes chrysocephalus</name>
    <dbReference type="NCBI Taxonomy" id="3402493"/>
    <lineage>
        <taxon>Eukaryota</taxon>
        <taxon>Metazoa</taxon>
        <taxon>Ecdysozoa</taxon>
        <taxon>Arthropoda</taxon>
        <taxon>Hexapoda</taxon>
        <taxon>Insecta</taxon>
        <taxon>Pterygota</taxon>
        <taxon>Neoptera</taxon>
        <taxon>Endopterygota</taxon>
        <taxon>Coleoptera</taxon>
        <taxon>Polyphaga</taxon>
        <taxon>Cucujiformia</taxon>
        <taxon>Chrysomeloidea</taxon>
        <taxon>Chrysomelidae</taxon>
        <taxon>Galerucinae</taxon>
        <taxon>Alticini</taxon>
        <taxon>Psylliodes</taxon>
    </lineage>
</organism>
<evidence type="ECO:0000259" key="5">
    <source>
        <dbReference type="PROSITE" id="PS51634"/>
    </source>
</evidence>
<dbReference type="PANTHER" id="PTHR12446:SF34">
    <property type="entry name" value="PROTEIN LIN-54 HOMOLOG"/>
    <property type="match status" value="1"/>
</dbReference>
<dbReference type="AlphaFoldDB" id="A0A9P0GDV0"/>
<dbReference type="EMBL" id="OV651816">
    <property type="protein sequence ID" value="CAH1109788.1"/>
    <property type="molecule type" value="Genomic_DNA"/>
</dbReference>
<dbReference type="PROSITE" id="PS51634">
    <property type="entry name" value="CRC"/>
    <property type="match status" value="1"/>
</dbReference>
<feature type="compositionally biased region" description="Pro residues" evidence="4">
    <location>
        <begin position="471"/>
        <end position="484"/>
    </location>
</feature>